<feature type="region of interest" description="Disordered" evidence="1">
    <location>
        <begin position="202"/>
        <end position="229"/>
    </location>
</feature>
<evidence type="ECO:0000256" key="1">
    <source>
        <dbReference type="SAM" id="MobiDB-lite"/>
    </source>
</evidence>
<dbReference type="AlphaFoldDB" id="A0A8G0PEL7"/>
<accession>A0A8G0PEL7</accession>
<dbReference type="GO" id="GO:0004519">
    <property type="term" value="F:endonuclease activity"/>
    <property type="evidence" value="ECO:0007669"/>
    <property type="project" value="InterPro"/>
</dbReference>
<protein>
    <submittedName>
        <fullName evidence="4">Peptidoglycan-binding Lysin subgroup</fullName>
    </submittedName>
</protein>
<feature type="domain" description="Zinc-binding loop region of homing endonuclease" evidence="3">
    <location>
        <begin position="495"/>
        <end position="619"/>
    </location>
</feature>
<feature type="signal peptide" evidence="2">
    <location>
        <begin position="1"/>
        <end position="20"/>
    </location>
</feature>
<proteinExistence type="predicted"/>
<keyword evidence="5" id="KW-1185">Reference proteome</keyword>
<dbReference type="Gene3D" id="3.90.75.10">
    <property type="entry name" value="Homing Intron 3 (I-ppo) Encoded Endonuclease, Chain A"/>
    <property type="match status" value="1"/>
</dbReference>
<dbReference type="Proteomes" id="UP000826661">
    <property type="component" value="Chromosome I"/>
</dbReference>
<dbReference type="EMBL" id="CP075864">
    <property type="protein sequence ID" value="QYS93723.1"/>
    <property type="molecule type" value="Genomic_DNA"/>
</dbReference>
<dbReference type="Pfam" id="PF05551">
    <property type="entry name" value="zf-His_Me_endon"/>
    <property type="match status" value="1"/>
</dbReference>
<feature type="compositionally biased region" description="Polar residues" evidence="1">
    <location>
        <begin position="202"/>
        <end position="217"/>
    </location>
</feature>
<reference evidence="4 5" key="1">
    <citation type="journal article" date="2021" name="BMC Genomics">
        <title>Telomere-to-telomere genome assembly of asparaginase-producing Trichoderma simmonsii.</title>
        <authorList>
            <person name="Chung D."/>
            <person name="Kwon Y.M."/>
            <person name="Yang Y."/>
        </authorList>
    </citation>
    <scope>NUCLEOTIDE SEQUENCE [LARGE SCALE GENOMIC DNA]</scope>
    <source>
        <strain evidence="4 5">GH-Sj1</strain>
    </source>
</reference>
<dbReference type="InterPro" id="IPR008704">
    <property type="entry name" value="Endonuclease_Zinc-binding_loop"/>
</dbReference>
<evidence type="ECO:0000256" key="2">
    <source>
        <dbReference type="SAM" id="SignalP"/>
    </source>
</evidence>
<feature type="region of interest" description="Disordered" evidence="1">
    <location>
        <begin position="349"/>
        <end position="385"/>
    </location>
</feature>
<evidence type="ECO:0000259" key="3">
    <source>
        <dbReference type="Pfam" id="PF05551"/>
    </source>
</evidence>
<dbReference type="InterPro" id="IPR044930">
    <property type="entry name" value="Homing_endonuclease_His-Me"/>
</dbReference>
<name>A0A8G0PEL7_9HYPO</name>
<evidence type="ECO:0000313" key="5">
    <source>
        <dbReference type="Proteomes" id="UP000826661"/>
    </source>
</evidence>
<organism evidence="4 5">
    <name type="scientific">Trichoderma simmonsii</name>
    <dbReference type="NCBI Taxonomy" id="1491479"/>
    <lineage>
        <taxon>Eukaryota</taxon>
        <taxon>Fungi</taxon>
        <taxon>Dikarya</taxon>
        <taxon>Ascomycota</taxon>
        <taxon>Pezizomycotina</taxon>
        <taxon>Sordariomycetes</taxon>
        <taxon>Hypocreomycetidae</taxon>
        <taxon>Hypocreales</taxon>
        <taxon>Hypocreaceae</taxon>
        <taxon>Trichoderma</taxon>
    </lineage>
</organism>
<evidence type="ECO:0000313" key="4">
    <source>
        <dbReference type="EMBL" id="QYS93723.1"/>
    </source>
</evidence>
<dbReference type="SUPFAM" id="SSF54060">
    <property type="entry name" value="His-Me finger endonucleases"/>
    <property type="match status" value="1"/>
</dbReference>
<keyword evidence="2" id="KW-0732">Signal</keyword>
<sequence length="620" mass="68743">MSLSVYYLLWSVLLQPLVYCQILSRNSRYTVPGNVTAACNATFYEKVGCSFRLHGIAAGSGFASPYLLSNMCTETCLSELKALKEKQLSVCDSSDFLGTEDFKLPPTYVTDLLLYTYHYSCVRDPATRLFCSPFFFDWNTKENATSAELCSDCNLLVQQAHLDSPIGYDDELASAHSSLASSCGVAKYPITSQPPYTLNGATTATITAPPSNPTQTDSISASSSSKLRPGAGYKKGPGFHMDKPVPQRISIKATNAHATIVRIPYTPKPLPLAPGTADSCKSYEHYRGPIYYLRGRNVNECLWLASFYKVDIDELISWNPSLSFDEANPSACAISQGYRYCVSRPETTAGNSSNITTASSTEQNSSEPASITQSPGDGSDKSSQIRPWTPQQVAILHARDKRCSRPIKEQHATTIELRYTIYEQETIINELSKTVSRPDTPLQLLNARLRMDQELAATCLDTIPTSDVKLLMSISPEWAMDEVLGYVKRIDELSCWISRLRLYNKEYTKANLRNSRHPETGAKLGDCTAWPLLPLGEPTFYLPQVRRGAGQTLYNVSHLCHNGKCIRPEHVVVESAELNFARNSCHGKCVLKLPNGSVFDPCPHWDWSGTNAYKRCFLPV</sequence>
<dbReference type="InterPro" id="IPR044925">
    <property type="entry name" value="His-Me_finger_sf"/>
</dbReference>
<feature type="chain" id="PRO_5034620163" evidence="2">
    <location>
        <begin position="21"/>
        <end position="620"/>
    </location>
</feature>
<gene>
    <name evidence="4" type="ORF">H0G86_001093</name>
</gene>